<evidence type="ECO:0000313" key="18">
    <source>
        <dbReference type="EMBL" id="ACO32505.1"/>
    </source>
</evidence>
<dbReference type="GO" id="GO:0030295">
    <property type="term" value="F:protein kinase activator activity"/>
    <property type="evidence" value="ECO:0007669"/>
    <property type="project" value="TreeGrafter"/>
</dbReference>
<evidence type="ECO:0000256" key="13">
    <source>
        <dbReference type="SAM" id="Phobius"/>
    </source>
</evidence>
<dbReference type="InterPro" id="IPR004358">
    <property type="entry name" value="Sig_transdc_His_kin-like_C"/>
</dbReference>
<dbReference type="SMART" id="SM00388">
    <property type="entry name" value="HisKA"/>
    <property type="match status" value="1"/>
</dbReference>
<dbReference type="GO" id="GO:0007234">
    <property type="term" value="P:osmosensory signaling via phosphorelay pathway"/>
    <property type="evidence" value="ECO:0007669"/>
    <property type="project" value="TreeGrafter"/>
</dbReference>
<evidence type="ECO:0000256" key="7">
    <source>
        <dbReference type="ARBA" id="ARBA00022741"/>
    </source>
</evidence>
<dbReference type="InterPro" id="IPR050351">
    <property type="entry name" value="BphY/WalK/GraS-like"/>
</dbReference>
<evidence type="ECO:0000256" key="2">
    <source>
        <dbReference type="ARBA" id="ARBA00004141"/>
    </source>
</evidence>
<dbReference type="InterPro" id="IPR035965">
    <property type="entry name" value="PAS-like_dom_sf"/>
</dbReference>
<dbReference type="InterPro" id="IPR003660">
    <property type="entry name" value="HAMP_dom"/>
</dbReference>
<dbReference type="CDD" id="cd06225">
    <property type="entry name" value="HAMP"/>
    <property type="match status" value="1"/>
</dbReference>
<evidence type="ECO:0000256" key="10">
    <source>
        <dbReference type="ARBA" id="ARBA00022989"/>
    </source>
</evidence>
<dbReference type="SUPFAM" id="SSF47384">
    <property type="entry name" value="Homodimeric domain of signal transducing histidine kinase"/>
    <property type="match status" value="1"/>
</dbReference>
<evidence type="ECO:0000259" key="16">
    <source>
        <dbReference type="PROSITE" id="PS50113"/>
    </source>
</evidence>
<keyword evidence="7" id="KW-0547">Nucleotide-binding</keyword>
<evidence type="ECO:0000256" key="1">
    <source>
        <dbReference type="ARBA" id="ARBA00000085"/>
    </source>
</evidence>
<dbReference type="InterPro" id="IPR003661">
    <property type="entry name" value="HisK_dim/P_dom"/>
</dbReference>
<evidence type="ECO:0000256" key="11">
    <source>
        <dbReference type="ARBA" id="ARBA00023012"/>
    </source>
</evidence>
<evidence type="ECO:0000259" key="14">
    <source>
        <dbReference type="PROSITE" id="PS50109"/>
    </source>
</evidence>
<dbReference type="Gene3D" id="3.30.450.20">
    <property type="entry name" value="PAS domain"/>
    <property type="match status" value="1"/>
</dbReference>
<dbReference type="GO" id="GO:0005524">
    <property type="term" value="F:ATP binding"/>
    <property type="evidence" value="ECO:0007669"/>
    <property type="project" value="UniProtKB-KW"/>
</dbReference>
<dbReference type="InterPro" id="IPR036890">
    <property type="entry name" value="HATPase_C_sf"/>
</dbReference>
<dbReference type="Proteomes" id="UP000002207">
    <property type="component" value="Chromosome"/>
</dbReference>
<evidence type="ECO:0000256" key="8">
    <source>
        <dbReference type="ARBA" id="ARBA00022777"/>
    </source>
</evidence>
<dbReference type="GO" id="GO:0016020">
    <property type="term" value="C:membrane"/>
    <property type="evidence" value="ECO:0007669"/>
    <property type="project" value="UniProtKB-SubCell"/>
</dbReference>
<dbReference type="SUPFAM" id="SSF158472">
    <property type="entry name" value="HAMP domain-like"/>
    <property type="match status" value="1"/>
</dbReference>
<keyword evidence="19" id="KW-1185">Reference proteome</keyword>
<evidence type="ECO:0000256" key="5">
    <source>
        <dbReference type="ARBA" id="ARBA00022679"/>
    </source>
</evidence>
<dbReference type="SMART" id="SM00387">
    <property type="entry name" value="HATPase_c"/>
    <property type="match status" value="1"/>
</dbReference>
<evidence type="ECO:0000256" key="4">
    <source>
        <dbReference type="ARBA" id="ARBA00022553"/>
    </source>
</evidence>
<keyword evidence="11" id="KW-0902">Two-component regulatory system</keyword>
<dbReference type="InterPro" id="IPR013656">
    <property type="entry name" value="PAS_4"/>
</dbReference>
<dbReference type="EC" id="2.7.13.3" evidence="3"/>
<feature type="domain" description="PAC" evidence="16">
    <location>
        <begin position="320"/>
        <end position="374"/>
    </location>
</feature>
<dbReference type="InterPro" id="IPR036097">
    <property type="entry name" value="HisK_dim/P_sf"/>
</dbReference>
<reference evidence="18 19" key="1">
    <citation type="journal article" date="2009" name="Appl. Environ. Microbiol.">
        <title>Three genomes from the phylum Acidobacteria provide insight into the lifestyles of these microorganisms in soils.</title>
        <authorList>
            <person name="Ward N.L."/>
            <person name="Challacombe J.F."/>
            <person name="Janssen P.H."/>
            <person name="Henrissat B."/>
            <person name="Coutinho P.M."/>
            <person name="Wu M."/>
            <person name="Xie G."/>
            <person name="Haft D.H."/>
            <person name="Sait M."/>
            <person name="Badger J."/>
            <person name="Barabote R.D."/>
            <person name="Bradley B."/>
            <person name="Brettin T.S."/>
            <person name="Brinkac L.M."/>
            <person name="Bruce D."/>
            <person name="Creasy T."/>
            <person name="Daugherty S.C."/>
            <person name="Davidsen T.M."/>
            <person name="DeBoy R.T."/>
            <person name="Detter J.C."/>
            <person name="Dodson R.J."/>
            <person name="Durkin A.S."/>
            <person name="Ganapathy A."/>
            <person name="Gwinn-Giglio M."/>
            <person name="Han C.S."/>
            <person name="Khouri H."/>
            <person name="Kiss H."/>
            <person name="Kothari S.P."/>
            <person name="Madupu R."/>
            <person name="Nelson K.E."/>
            <person name="Nelson W.C."/>
            <person name="Paulsen I."/>
            <person name="Penn K."/>
            <person name="Ren Q."/>
            <person name="Rosovitz M.J."/>
            <person name="Selengut J.D."/>
            <person name="Shrivastava S."/>
            <person name="Sullivan S.A."/>
            <person name="Tapia R."/>
            <person name="Thompson L.S."/>
            <person name="Watkins K.L."/>
            <person name="Yang Q."/>
            <person name="Yu C."/>
            <person name="Zafar N."/>
            <person name="Zhou L."/>
            <person name="Kuske C.R."/>
        </authorList>
    </citation>
    <scope>NUCLEOTIDE SEQUENCE [LARGE SCALE GENOMIC DNA]</scope>
    <source>
        <strain evidence="19">ATCC 51196 / DSM 11244 / BCRC 80197 / JCM 7670 / NBRC 15755 / NCIMB 13165 / 161</strain>
    </source>
</reference>
<keyword evidence="10 13" id="KW-1133">Transmembrane helix</keyword>
<dbReference type="InterPro" id="IPR000014">
    <property type="entry name" value="PAS"/>
</dbReference>
<dbReference type="Pfam" id="PF02518">
    <property type="entry name" value="HATPase_c"/>
    <property type="match status" value="1"/>
</dbReference>
<dbReference type="KEGG" id="aca:ACP_0081"/>
<keyword evidence="6 13" id="KW-0812">Transmembrane</keyword>
<sequence>MSLYQRLMTGCLLLIVLVTSVSFLVRASFVQIASLESQVRTAEHAVAALETAQASLAQEEIFAAQTSLEGEVAFRRFVDQAHQTQTFLAAAVQSTHAFDASVNVQPLYDRHAHVLGHTTLTSMRLENLRDRDLVRIQQDFSALVDQVRAKRHEVVSHLHEQEDGLRTRLITACGISIFLAILISGLMVASLILPLRRTAQSARQIGGGDLTHRVEWRSGDDLGAIAAEINRMAVRLRDLRETEAGRRQMDQQLSDAVVHSIFEPVIVTDAKGHVLKLNRSAQQLLGEASSDRNALANTPGGDRILQAIRNAVSMQRAATGEGEAALLPMRTGQAEHSYRLRTTPIRDDRGRLLGAVTLLEDITEMAAVDRFKSRFLMVASQKLRDPLQRLRLSLYTLTRGFAGPLQPLQMDIARNGEEEAERLDDLMADLLEVAELDTGDRELQLRALRPLDVLQDASSRYRAEAQDKKIRLCVKAYEDLPHVAGDRRALRSILDNLIQNSLRYTPPEGEIRLEATELRDRVQFAVTDTGRGIEPERLSGIFGRFSGTGAAGTGLGLALVRRLVEAQNGEVAVESRLGHGTTFRFTLPIAAVRTGRHPVEAG</sequence>
<dbReference type="HOGENOM" id="CLU_000445_89_2_0"/>
<comment type="subcellular location">
    <subcellularLocation>
        <location evidence="2">Membrane</location>
        <topology evidence="2">Multi-pass membrane protein</topology>
    </subcellularLocation>
</comment>
<keyword evidence="12 13" id="KW-0472">Membrane</keyword>
<evidence type="ECO:0000256" key="3">
    <source>
        <dbReference type="ARBA" id="ARBA00012438"/>
    </source>
</evidence>
<dbReference type="EMBL" id="CP001472">
    <property type="protein sequence ID" value="ACO32505.1"/>
    <property type="molecule type" value="Genomic_DNA"/>
</dbReference>
<dbReference type="STRING" id="240015.ACP_0081"/>
<dbReference type="SUPFAM" id="SSF55785">
    <property type="entry name" value="PYP-like sensor domain (PAS domain)"/>
    <property type="match status" value="1"/>
</dbReference>
<dbReference type="Gene3D" id="6.10.340.10">
    <property type="match status" value="1"/>
</dbReference>
<feature type="transmembrane region" description="Helical" evidence="13">
    <location>
        <begin position="169"/>
        <end position="193"/>
    </location>
</feature>
<evidence type="ECO:0000256" key="12">
    <source>
        <dbReference type="ARBA" id="ARBA00023136"/>
    </source>
</evidence>
<dbReference type="Gene3D" id="1.10.287.130">
    <property type="match status" value="1"/>
</dbReference>
<dbReference type="Pfam" id="PF00512">
    <property type="entry name" value="HisKA"/>
    <property type="match status" value="1"/>
</dbReference>
<dbReference type="InParanoid" id="C1F835"/>
<accession>C1F835</accession>
<dbReference type="Gene3D" id="3.30.565.10">
    <property type="entry name" value="Histidine kinase-like ATPase, C-terminal domain"/>
    <property type="match status" value="1"/>
</dbReference>
<keyword evidence="8 18" id="KW-0418">Kinase</keyword>
<dbReference type="PROSITE" id="PS50885">
    <property type="entry name" value="HAMP"/>
    <property type="match status" value="1"/>
</dbReference>
<dbReference type="PANTHER" id="PTHR42878">
    <property type="entry name" value="TWO-COMPONENT HISTIDINE KINASE"/>
    <property type="match status" value="1"/>
</dbReference>
<name>C1F835_ACIC5</name>
<dbReference type="SMART" id="SM00304">
    <property type="entry name" value="HAMP"/>
    <property type="match status" value="1"/>
</dbReference>
<dbReference type="SUPFAM" id="SSF55874">
    <property type="entry name" value="ATPase domain of HSP90 chaperone/DNA topoisomerase II/histidine kinase"/>
    <property type="match status" value="1"/>
</dbReference>
<dbReference type="InterPro" id="IPR005467">
    <property type="entry name" value="His_kinase_dom"/>
</dbReference>
<evidence type="ECO:0000256" key="6">
    <source>
        <dbReference type="ARBA" id="ARBA00022692"/>
    </source>
</evidence>
<dbReference type="InterPro" id="IPR000700">
    <property type="entry name" value="PAS-assoc_C"/>
</dbReference>
<proteinExistence type="predicted"/>
<keyword evidence="4" id="KW-0597">Phosphoprotein</keyword>
<dbReference type="FunFam" id="3.30.565.10:FF:000006">
    <property type="entry name" value="Sensor histidine kinase WalK"/>
    <property type="match status" value="1"/>
</dbReference>
<dbReference type="InterPro" id="IPR003594">
    <property type="entry name" value="HATPase_dom"/>
</dbReference>
<dbReference type="Pfam" id="PF08448">
    <property type="entry name" value="PAS_4"/>
    <property type="match status" value="1"/>
</dbReference>
<evidence type="ECO:0000256" key="9">
    <source>
        <dbReference type="ARBA" id="ARBA00022840"/>
    </source>
</evidence>
<feature type="domain" description="PAS" evidence="15">
    <location>
        <begin position="250"/>
        <end position="291"/>
    </location>
</feature>
<organism evidence="18 19">
    <name type="scientific">Acidobacterium capsulatum (strain ATCC 51196 / DSM 11244 / BCRC 80197 / JCM 7670 / NBRC 15755 / NCIMB 13165 / 161)</name>
    <dbReference type="NCBI Taxonomy" id="240015"/>
    <lineage>
        <taxon>Bacteria</taxon>
        <taxon>Pseudomonadati</taxon>
        <taxon>Acidobacteriota</taxon>
        <taxon>Terriglobia</taxon>
        <taxon>Terriglobales</taxon>
        <taxon>Acidobacteriaceae</taxon>
        <taxon>Acidobacterium</taxon>
    </lineage>
</organism>
<dbReference type="PANTHER" id="PTHR42878:SF7">
    <property type="entry name" value="SENSOR HISTIDINE KINASE GLRK"/>
    <property type="match status" value="1"/>
</dbReference>
<dbReference type="Pfam" id="PF00672">
    <property type="entry name" value="HAMP"/>
    <property type="match status" value="1"/>
</dbReference>
<evidence type="ECO:0000259" key="17">
    <source>
        <dbReference type="PROSITE" id="PS50885"/>
    </source>
</evidence>
<dbReference type="PROSITE" id="PS50112">
    <property type="entry name" value="PAS"/>
    <property type="match status" value="1"/>
</dbReference>
<evidence type="ECO:0000313" key="19">
    <source>
        <dbReference type="Proteomes" id="UP000002207"/>
    </source>
</evidence>
<feature type="domain" description="HAMP" evidence="17">
    <location>
        <begin position="189"/>
        <end position="241"/>
    </location>
</feature>
<dbReference type="PRINTS" id="PR00344">
    <property type="entry name" value="BCTRLSENSOR"/>
</dbReference>
<gene>
    <name evidence="18" type="ordered locus">ACP_0081</name>
</gene>
<dbReference type="PROSITE" id="PS50113">
    <property type="entry name" value="PAC"/>
    <property type="match status" value="1"/>
</dbReference>
<comment type="catalytic activity">
    <reaction evidence="1">
        <text>ATP + protein L-histidine = ADP + protein N-phospho-L-histidine.</text>
        <dbReference type="EC" id="2.7.13.3"/>
    </reaction>
</comment>
<protein>
    <recommendedName>
        <fullName evidence="3">histidine kinase</fullName>
        <ecNumber evidence="3">2.7.13.3</ecNumber>
    </recommendedName>
</protein>
<dbReference type="eggNOG" id="COG5002">
    <property type="taxonomic scope" value="Bacteria"/>
</dbReference>
<evidence type="ECO:0000259" key="15">
    <source>
        <dbReference type="PROSITE" id="PS50112"/>
    </source>
</evidence>
<keyword evidence="5 18" id="KW-0808">Transferase</keyword>
<feature type="domain" description="Histidine kinase" evidence="14">
    <location>
        <begin position="378"/>
        <end position="591"/>
    </location>
</feature>
<dbReference type="AlphaFoldDB" id="C1F835"/>
<keyword evidence="9" id="KW-0067">ATP-binding</keyword>
<dbReference type="GO" id="GO:0000156">
    <property type="term" value="F:phosphorelay response regulator activity"/>
    <property type="evidence" value="ECO:0007669"/>
    <property type="project" value="TreeGrafter"/>
</dbReference>
<dbReference type="PROSITE" id="PS50109">
    <property type="entry name" value="HIS_KIN"/>
    <property type="match status" value="1"/>
</dbReference>
<dbReference type="GO" id="GO:0000155">
    <property type="term" value="F:phosphorelay sensor kinase activity"/>
    <property type="evidence" value="ECO:0007669"/>
    <property type="project" value="InterPro"/>
</dbReference>